<keyword evidence="2" id="KW-0472">Membrane</keyword>
<feature type="compositionally biased region" description="Basic residues" evidence="1">
    <location>
        <begin position="686"/>
        <end position="701"/>
    </location>
</feature>
<proteinExistence type="predicted"/>
<accession>A0A3E4UXT2</accession>
<evidence type="ECO:0000313" key="3">
    <source>
        <dbReference type="EMBL" id="RGM19018.1"/>
    </source>
</evidence>
<keyword evidence="2" id="KW-1133">Transmembrane helix</keyword>
<keyword evidence="2" id="KW-0812">Transmembrane</keyword>
<comment type="caution">
    <text evidence="3">The sequence shown here is derived from an EMBL/GenBank/DDBJ whole genome shotgun (WGS) entry which is preliminary data.</text>
</comment>
<feature type="region of interest" description="Disordered" evidence="1">
    <location>
        <begin position="474"/>
        <end position="507"/>
    </location>
</feature>
<organism evidence="3 4">
    <name type="scientific">Mediterraneibacter gnavus</name>
    <name type="common">Ruminococcus gnavus</name>
    <dbReference type="NCBI Taxonomy" id="33038"/>
    <lineage>
        <taxon>Bacteria</taxon>
        <taxon>Bacillati</taxon>
        <taxon>Bacillota</taxon>
        <taxon>Clostridia</taxon>
        <taxon>Lachnospirales</taxon>
        <taxon>Lachnospiraceae</taxon>
        <taxon>Mediterraneibacter</taxon>
    </lineage>
</organism>
<feature type="compositionally biased region" description="Basic and acidic residues" evidence="1">
    <location>
        <begin position="566"/>
        <end position="579"/>
    </location>
</feature>
<evidence type="ECO:0000256" key="2">
    <source>
        <dbReference type="SAM" id="Phobius"/>
    </source>
</evidence>
<dbReference type="AlphaFoldDB" id="A0A3E4UXT2"/>
<feature type="transmembrane region" description="Helical" evidence="2">
    <location>
        <begin position="172"/>
        <end position="192"/>
    </location>
</feature>
<sequence length="716" mass="78948">MRKRKILRFFGIALLAVFGVLVFLSITGTVAHAAGLVDTTVNDANAYSKYPLENYQLDFYVDSSWDWLPWNWLDGIGKSIQYGLYAITNFIWTVSLYISNATGYVVQEAYKLDFISDTANSIGKNIQTLAGVTKSGFSSEGFYVGFLLILILVMGIYIAYTGLIKRETTKAVHGVVNFLVVFLLSASFIAYAPDYISKINDFSSDISSSALSLGTKIVLPDSSSKGKDSVDLIRDSLFSIQVKQPWLLLQYGESDMDELGSDRVESLLSESPDTDDREDIVIEEIEDKDNDNLSVTKTMTRLGMVVFLFIFNIGISVFVFLLTGMMIFSQVLFIIYAMFLPVSFILSMIPTYEGMAKKAVTKLFNTIMMRAGISLIITTAFSISTMFYSISSGYPFFMVAFLQIVTFAGIYFKLGDLMAMFSLQSSDTQQVSRRIMRRPYLFLNRGARRLERKIGRTVAAGAAGGLVGAAAVSQSRKTDNAKPAGSGHSRPNHDTSADTSSFGKRAGAKVGAVLDGKERMKDKAKSVGQQVKDMPTQVQYALHSGVNQIQENVSDFKRGIVEEKATRKQGRADKQEKHRQTIAQKRMAMDKAKQSNGSATKGAAPLHERPMTTPVSAKAAPQAAVSKGVQAIKERPAATTKEQPPVKSKEPVTRVQEVRTQAVRESTAPVRQQTSQAAADTQRQTVQRHKQAQSVQKKQKNKTTVNKTTSRKGGKR</sequence>
<evidence type="ECO:0000313" key="4">
    <source>
        <dbReference type="Proteomes" id="UP000260808"/>
    </source>
</evidence>
<feature type="region of interest" description="Disordered" evidence="1">
    <location>
        <begin position="566"/>
        <end position="716"/>
    </location>
</feature>
<dbReference type="NCBIfam" id="NF046089">
    <property type="entry name" value="CD3337_EF1877"/>
    <property type="match status" value="1"/>
</dbReference>
<feature type="transmembrane region" description="Helical" evidence="2">
    <location>
        <begin position="394"/>
        <end position="412"/>
    </location>
</feature>
<name>A0A3E4UXT2_MEDGN</name>
<dbReference type="EMBL" id="QSSX01000052">
    <property type="protein sequence ID" value="RGM19018.1"/>
    <property type="molecule type" value="Genomic_DNA"/>
</dbReference>
<feature type="transmembrane region" description="Helical" evidence="2">
    <location>
        <begin position="327"/>
        <end position="346"/>
    </location>
</feature>
<reference evidence="3 4" key="1">
    <citation type="submission" date="2018-08" db="EMBL/GenBank/DDBJ databases">
        <title>A genome reference for cultivated species of the human gut microbiota.</title>
        <authorList>
            <person name="Zou Y."/>
            <person name="Xue W."/>
            <person name="Luo G."/>
        </authorList>
    </citation>
    <scope>NUCLEOTIDE SEQUENCE [LARGE SCALE GENOMIC DNA]</scope>
    <source>
        <strain evidence="3 4">TF01-20-2</strain>
    </source>
</reference>
<evidence type="ECO:0000256" key="1">
    <source>
        <dbReference type="SAM" id="MobiDB-lite"/>
    </source>
</evidence>
<dbReference type="Proteomes" id="UP000260808">
    <property type="component" value="Unassembled WGS sequence"/>
</dbReference>
<feature type="transmembrane region" description="Helical" evidence="2">
    <location>
        <begin position="302"/>
        <end position="321"/>
    </location>
</feature>
<feature type="transmembrane region" description="Helical" evidence="2">
    <location>
        <begin position="367"/>
        <end position="388"/>
    </location>
</feature>
<feature type="transmembrane region" description="Helical" evidence="2">
    <location>
        <begin position="142"/>
        <end position="160"/>
    </location>
</feature>
<gene>
    <name evidence="3" type="ORF">DXC31_14980</name>
</gene>
<feature type="compositionally biased region" description="Polar residues" evidence="1">
    <location>
        <begin position="669"/>
        <end position="685"/>
    </location>
</feature>
<protein>
    <submittedName>
        <fullName evidence="3">YtxH domain-containing protein</fullName>
    </submittedName>
</protein>
<dbReference type="InterPro" id="IPR058112">
    <property type="entry name" value="CD3337_EF1877-like"/>
</dbReference>